<reference evidence="1 2" key="1">
    <citation type="journal article" date="2017" name="Front. Microbiol.">
        <title>New Insights into the Diversity of the Genus Faecalibacterium.</title>
        <authorList>
            <person name="Benevides L."/>
            <person name="Burman S."/>
            <person name="Martin R."/>
            <person name="Robert V."/>
            <person name="Thomas M."/>
            <person name="Miquel S."/>
            <person name="Chain F."/>
            <person name="Sokol H."/>
            <person name="Bermudez-Humaran L.G."/>
            <person name="Morrison M."/>
            <person name="Langella P."/>
            <person name="Azevedo V.A."/>
            <person name="Chatel J.M."/>
            <person name="Soares S."/>
        </authorList>
    </citation>
    <scope>NUCLEOTIDE SEQUENCE [LARGE SCALE GENOMIC DNA]</scope>
    <source>
        <strain evidence="2">CNCM I-4541</strain>
    </source>
</reference>
<protein>
    <submittedName>
        <fullName evidence="1">2,5-diketo-D-gluconic acid reductase</fullName>
    </submittedName>
</protein>
<organism evidence="1 2">
    <name type="scientific">Faecalibacterium langellae</name>
    <dbReference type="NCBI Taxonomy" id="3435293"/>
    <lineage>
        <taxon>Bacteria</taxon>
        <taxon>Bacillati</taxon>
        <taxon>Bacillota</taxon>
        <taxon>Clostridia</taxon>
        <taxon>Eubacteriales</taxon>
        <taxon>Oscillospiraceae</taxon>
        <taxon>Faecalibacterium</taxon>
    </lineage>
</organism>
<gene>
    <name evidence="1" type="ORF">CGS49_01890</name>
</gene>
<dbReference type="Proteomes" id="UP000220959">
    <property type="component" value="Unassembled WGS sequence"/>
</dbReference>
<evidence type="ECO:0000313" key="2">
    <source>
        <dbReference type="Proteomes" id="UP000220959"/>
    </source>
</evidence>
<dbReference type="EMBL" id="NMTR01000004">
    <property type="protein sequence ID" value="PDX62171.1"/>
    <property type="molecule type" value="Genomic_DNA"/>
</dbReference>
<sequence length="287" mass="32450">MNNDFVTLNNGVTMPRIGYGVFRMTDAAACEEAVVQAIQSGYRLIDTAAAYENEEAVGRAIRRCGVPREELFITTKLWVTDTSYEGAKRGFARSLERLGLDHVDLYLIHQPYHDYYGAWRAMEELYAEGKVRAIGVDNFTQDRLADFLFWNKVKPAVNLLECNAFFQRENERTYLEREGIQMQAWSPLAAGQGKLFENETLCAIANAHSKSVAQVVLRWLVQRNIVPLVKSANPQRMKENLDIFDFALTDAEMQQIAALDTGHSCFGSRDTAEKVHAFLDAACSYQV</sequence>
<accession>A0ACC9D2B8</accession>
<proteinExistence type="predicted"/>
<comment type="caution">
    <text evidence="1">The sequence shown here is derived from an EMBL/GenBank/DDBJ whole genome shotgun (WGS) entry which is preliminary data.</text>
</comment>
<evidence type="ECO:0000313" key="1">
    <source>
        <dbReference type="EMBL" id="PDX62171.1"/>
    </source>
</evidence>
<name>A0ACC9D2B8_9FIRM</name>
<keyword evidence="2" id="KW-1185">Reference proteome</keyword>